<proteinExistence type="predicted"/>
<organism evidence="1 2">
    <name type="scientific">Panacibacter microcysteis</name>
    <dbReference type="NCBI Taxonomy" id="2793269"/>
    <lineage>
        <taxon>Bacteria</taxon>
        <taxon>Pseudomonadati</taxon>
        <taxon>Bacteroidota</taxon>
        <taxon>Chitinophagia</taxon>
        <taxon>Chitinophagales</taxon>
        <taxon>Chitinophagaceae</taxon>
        <taxon>Panacibacter</taxon>
    </lineage>
</organism>
<name>A0A931MDT6_9BACT</name>
<comment type="caution">
    <text evidence="1">The sequence shown here is derived from an EMBL/GenBank/DDBJ whole genome shotgun (WGS) entry which is preliminary data.</text>
</comment>
<sequence>MLQQHRRMAAACLEMFERLMQYAQDKGFADSAEEIRFFKEMRPGPESDWMFHRDVSALLAAAPPVGSEQIYAYYQQALADIAAFFNRHGFLRTYLQSGQELLDDKLFTRCTVPGELADWGACLYADWPTARCSTVLAAFYAKEKVSAWIESYLQRRQGYNVTATGHTPVLQWTGSKAALVELLYALQQSGMLNGGKATIKDLADFFCDAFTVDLGNYYRSFQELRIRKKNRTSFLDDLKTRLIRYMDETDLNYNG</sequence>
<dbReference type="InterPro" id="IPR018534">
    <property type="entry name" value="Tet_reg_excision_RteC"/>
</dbReference>
<evidence type="ECO:0000313" key="2">
    <source>
        <dbReference type="Proteomes" id="UP000628448"/>
    </source>
</evidence>
<dbReference type="Pfam" id="PF09357">
    <property type="entry name" value="RteC"/>
    <property type="match status" value="1"/>
</dbReference>
<dbReference type="RefSeq" id="WP_196992863.1">
    <property type="nucleotide sequence ID" value="NZ_JADWYR010000004.1"/>
</dbReference>
<gene>
    <name evidence="1" type="ORF">I5907_21170</name>
</gene>
<dbReference type="Proteomes" id="UP000628448">
    <property type="component" value="Unassembled WGS sequence"/>
</dbReference>
<accession>A0A931MDT6</accession>
<dbReference type="AlphaFoldDB" id="A0A931MDT6"/>
<keyword evidence="2" id="KW-1185">Reference proteome</keyword>
<dbReference type="EMBL" id="JADWYR010000004">
    <property type="protein sequence ID" value="MBG9378757.1"/>
    <property type="molecule type" value="Genomic_DNA"/>
</dbReference>
<protein>
    <submittedName>
        <fullName evidence="1">RteC domain-containing protein</fullName>
    </submittedName>
</protein>
<reference evidence="1" key="1">
    <citation type="submission" date="2020-11" db="EMBL/GenBank/DDBJ databases">
        <title>Bacterial whole genome sequence for Panacibacter sp. DH6.</title>
        <authorList>
            <person name="Le V."/>
            <person name="Ko S."/>
            <person name="Ahn C.-Y."/>
            <person name="Oh H.-M."/>
        </authorList>
    </citation>
    <scope>NUCLEOTIDE SEQUENCE</scope>
    <source>
        <strain evidence="1">DH6</strain>
    </source>
</reference>
<evidence type="ECO:0000313" key="1">
    <source>
        <dbReference type="EMBL" id="MBG9378757.1"/>
    </source>
</evidence>